<feature type="compositionally biased region" description="Basic and acidic residues" evidence="1">
    <location>
        <begin position="1"/>
        <end position="12"/>
    </location>
</feature>
<dbReference type="HOGENOM" id="CLU_030288_4_1_1"/>
<organism evidence="3 4">
    <name type="scientific">Exophiala oligosperma</name>
    <dbReference type="NCBI Taxonomy" id="215243"/>
    <lineage>
        <taxon>Eukaryota</taxon>
        <taxon>Fungi</taxon>
        <taxon>Dikarya</taxon>
        <taxon>Ascomycota</taxon>
        <taxon>Pezizomycotina</taxon>
        <taxon>Eurotiomycetes</taxon>
        <taxon>Chaetothyriomycetidae</taxon>
        <taxon>Chaetothyriales</taxon>
        <taxon>Herpotrichiellaceae</taxon>
        <taxon>Exophiala</taxon>
    </lineage>
</organism>
<feature type="compositionally biased region" description="Basic and acidic residues" evidence="1">
    <location>
        <begin position="366"/>
        <end position="375"/>
    </location>
</feature>
<feature type="region of interest" description="Disordered" evidence="1">
    <location>
        <begin position="1"/>
        <end position="29"/>
    </location>
</feature>
<feature type="region of interest" description="Disordered" evidence="1">
    <location>
        <begin position="304"/>
        <end position="391"/>
    </location>
</feature>
<evidence type="ECO:0000313" key="4">
    <source>
        <dbReference type="Proteomes" id="UP000053342"/>
    </source>
</evidence>
<dbReference type="Proteomes" id="UP000053342">
    <property type="component" value="Unassembled WGS sequence"/>
</dbReference>
<dbReference type="EMBL" id="KN847339">
    <property type="protein sequence ID" value="KIW39752.1"/>
    <property type="molecule type" value="Genomic_DNA"/>
</dbReference>
<feature type="domain" description="HNH nuclease" evidence="2">
    <location>
        <begin position="156"/>
        <end position="221"/>
    </location>
</feature>
<dbReference type="Pfam" id="PF13391">
    <property type="entry name" value="HNH_2"/>
    <property type="match status" value="1"/>
</dbReference>
<feature type="compositionally biased region" description="Acidic residues" evidence="1">
    <location>
        <begin position="343"/>
        <end position="352"/>
    </location>
</feature>
<proteinExistence type="predicted"/>
<feature type="compositionally biased region" description="Polar residues" evidence="1">
    <location>
        <begin position="304"/>
        <end position="320"/>
    </location>
</feature>
<protein>
    <recommendedName>
        <fullName evidence="2">HNH nuclease domain-containing protein</fullName>
    </recommendedName>
</protein>
<dbReference type="VEuPathDB" id="FungiDB:PV06_08338"/>
<accession>A0A0D2BQE9</accession>
<sequence>MASGHADDDRVVWSRYPQPSHPEKSQSLPSKERILILHPGYDRTLLILPRLDAGGFHHETIRIACGILVNNSWDGFFSLGRRGEDPVPLTETILKEGKYYFQTSRSLDDLNYAITPNFGHWRFPYQNLPPSWHDISSDLSSSEQSSQPYPFGSDSCRITLFEDGVEDAYLIPRTERHWFNSNLGLYTNTTTRADKLQHPDNMIRLRSDIHKIFDAKVFTIVPIEGRLVVSCLNAMPRSQTAQIYHGVEIHQIENRDLLGEFLFARFAYTIFELLRGFLEVNAEVKLRLWIDNKITEEICDSERSSQFARTTASQGKSCSASPRKRPRPGPAGTGSAGDSGDMYSDDEDDSEEEVRGRKRRRSASSESKDWFEERWMPSFPHSPHMEVTVQY</sequence>
<dbReference type="InterPro" id="IPR003615">
    <property type="entry name" value="HNH_nuc"/>
</dbReference>
<dbReference type="STRING" id="215243.A0A0D2BQE9"/>
<evidence type="ECO:0000256" key="1">
    <source>
        <dbReference type="SAM" id="MobiDB-lite"/>
    </source>
</evidence>
<evidence type="ECO:0000313" key="3">
    <source>
        <dbReference type="EMBL" id="KIW39752.1"/>
    </source>
</evidence>
<name>A0A0D2BQE9_9EURO</name>
<dbReference type="AlphaFoldDB" id="A0A0D2BQE9"/>
<keyword evidence="4" id="KW-1185">Reference proteome</keyword>
<gene>
    <name evidence="3" type="ORF">PV06_08338</name>
</gene>
<reference evidence="3 4" key="1">
    <citation type="submission" date="2015-01" db="EMBL/GenBank/DDBJ databases">
        <title>The Genome Sequence of Exophiala oligosperma CBS72588.</title>
        <authorList>
            <consortium name="The Broad Institute Genomics Platform"/>
            <person name="Cuomo C."/>
            <person name="de Hoog S."/>
            <person name="Gorbushina A."/>
            <person name="Stielow B."/>
            <person name="Teixiera M."/>
            <person name="Abouelleil A."/>
            <person name="Chapman S.B."/>
            <person name="Priest M."/>
            <person name="Young S.K."/>
            <person name="Wortman J."/>
            <person name="Nusbaum C."/>
            <person name="Birren B."/>
        </authorList>
    </citation>
    <scope>NUCLEOTIDE SEQUENCE [LARGE SCALE GENOMIC DNA]</scope>
    <source>
        <strain evidence="3 4">CBS 72588</strain>
    </source>
</reference>
<dbReference type="GeneID" id="27360412"/>
<evidence type="ECO:0000259" key="2">
    <source>
        <dbReference type="Pfam" id="PF13391"/>
    </source>
</evidence>
<dbReference type="RefSeq" id="XP_016259968.1">
    <property type="nucleotide sequence ID" value="XM_016409660.1"/>
</dbReference>
<dbReference type="OrthoDB" id="4120490at2759"/>